<keyword evidence="5" id="KW-0475">Mercuric resistance</keyword>
<feature type="binding site" evidence="16">
    <location>
        <position position="393"/>
    </location>
    <ligand>
        <name>FAD</name>
        <dbReference type="ChEBI" id="CHEBI:57692"/>
    </ligand>
</feature>
<gene>
    <name evidence="20" type="ORF">Gocc_2118</name>
</gene>
<dbReference type="SUPFAM" id="SSF51905">
    <property type="entry name" value="FAD/NAD(P)-binding domain"/>
    <property type="match status" value="1"/>
</dbReference>
<dbReference type="SUPFAM" id="SSF55008">
    <property type="entry name" value="HMA, heavy metal-associated domain"/>
    <property type="match status" value="1"/>
</dbReference>
<evidence type="ECO:0000313" key="20">
    <source>
        <dbReference type="EMBL" id="RDI74021.1"/>
    </source>
</evidence>
<evidence type="ECO:0000256" key="5">
    <source>
        <dbReference type="ARBA" id="ARBA00022466"/>
    </source>
</evidence>
<keyword evidence="13" id="KW-0676">Redox-active center</keyword>
<evidence type="ECO:0000256" key="6">
    <source>
        <dbReference type="ARBA" id="ARBA00022630"/>
    </source>
</evidence>
<evidence type="ECO:0000256" key="13">
    <source>
        <dbReference type="ARBA" id="ARBA00023284"/>
    </source>
</evidence>
<dbReference type="PROSITE" id="PS00076">
    <property type="entry name" value="PYRIDINE_REDOX_1"/>
    <property type="match status" value="1"/>
</dbReference>
<dbReference type="GO" id="GO:0050787">
    <property type="term" value="P:detoxification of mercury ion"/>
    <property type="evidence" value="ECO:0007669"/>
    <property type="project" value="InterPro"/>
</dbReference>
<dbReference type="GO" id="GO:0016668">
    <property type="term" value="F:oxidoreductase activity, acting on a sulfur group of donors, NAD(P) as acceptor"/>
    <property type="evidence" value="ECO:0007669"/>
    <property type="project" value="InterPro"/>
</dbReference>
<keyword evidence="16" id="KW-0520">NAD</keyword>
<dbReference type="SUPFAM" id="SSF55424">
    <property type="entry name" value="FAD/NAD-linked reductases, dimerisation (C-terminal) domain"/>
    <property type="match status" value="1"/>
</dbReference>
<feature type="binding site" evidence="16">
    <location>
        <position position="352"/>
    </location>
    <ligand>
        <name>NAD(+)</name>
        <dbReference type="ChEBI" id="CHEBI:57540"/>
    </ligand>
</feature>
<dbReference type="InterPro" id="IPR016156">
    <property type="entry name" value="FAD/NAD-linked_Rdtase_dimer_sf"/>
</dbReference>
<protein>
    <recommendedName>
        <fullName evidence="4">Mercuric reductase</fullName>
        <ecNumber evidence="3">1.16.1.1</ecNumber>
    </recommendedName>
    <alternativeName>
        <fullName evidence="14">Hg(II) reductase</fullName>
    </alternativeName>
</protein>
<dbReference type="PROSITE" id="PS01047">
    <property type="entry name" value="HMA_1"/>
    <property type="match status" value="1"/>
</dbReference>
<comment type="similarity">
    <text evidence="1">Belongs to the class-I pyridine nucleotide-disulfide oxidoreductase family.</text>
</comment>
<feature type="domain" description="FAD/NAD(P)-binding" evidence="19">
    <location>
        <begin position="91"/>
        <end position="408"/>
    </location>
</feature>
<evidence type="ECO:0000256" key="10">
    <source>
        <dbReference type="ARBA" id="ARBA00022914"/>
    </source>
</evidence>
<keyword evidence="8 16" id="KW-0274">FAD</keyword>
<evidence type="ECO:0000256" key="15">
    <source>
        <dbReference type="ARBA" id="ARBA00048984"/>
    </source>
</evidence>
<feature type="binding site" evidence="16">
    <location>
        <position position="285"/>
    </location>
    <ligand>
        <name>NAD(+)</name>
        <dbReference type="ChEBI" id="CHEBI:57540"/>
    </ligand>
</feature>
<keyword evidence="16" id="KW-0547">Nucleotide-binding</keyword>
<evidence type="ECO:0000256" key="9">
    <source>
        <dbReference type="ARBA" id="ARBA00022857"/>
    </source>
</evidence>
<keyword evidence="12" id="KW-1015">Disulfide bond</keyword>
<dbReference type="PANTHER" id="PTHR43014:SF4">
    <property type="entry name" value="PYRIDINE NUCLEOTIDE-DISULFIDE OXIDOREDUCTASE RCLA-RELATED"/>
    <property type="match status" value="1"/>
</dbReference>
<evidence type="ECO:0000256" key="17">
    <source>
        <dbReference type="PIRSR" id="PIRSR000350-4"/>
    </source>
</evidence>
<evidence type="ECO:0000256" key="16">
    <source>
        <dbReference type="PIRSR" id="PIRSR000350-3"/>
    </source>
</evidence>
<dbReference type="Proteomes" id="UP000254134">
    <property type="component" value="Unassembled WGS sequence"/>
</dbReference>
<organism evidence="20 21">
    <name type="scientific">Gaiella occulta</name>
    <dbReference type="NCBI Taxonomy" id="1002870"/>
    <lineage>
        <taxon>Bacteria</taxon>
        <taxon>Bacillati</taxon>
        <taxon>Actinomycetota</taxon>
        <taxon>Thermoleophilia</taxon>
        <taxon>Gaiellales</taxon>
        <taxon>Gaiellaceae</taxon>
        <taxon>Gaiella</taxon>
    </lineage>
</organism>
<dbReference type="InterPro" id="IPR012999">
    <property type="entry name" value="Pyr_OxRdtase_I_AS"/>
</dbReference>
<dbReference type="GO" id="GO:0050661">
    <property type="term" value="F:NADP binding"/>
    <property type="evidence" value="ECO:0007669"/>
    <property type="project" value="InterPro"/>
</dbReference>
<proteinExistence type="inferred from homology"/>
<sequence length="552" mass="58417">MSRQRIEITGMTCEHCAVKIEAVLEDAGATGVFVDYRRGFAELDPEGVDLEQARAFLRGTGYELGDPLPIEGDGTPEQLDDVTGADAGYDYDLAIVGAGAAAFAGAIQAFERGARVVMVEHGTVGGTCVNVGCVPSKTMLRAGELYGLAGHNPHAGVPTSTAPVDLGALVAQKDALVERMRKEKYCDLIEDYGWDLVKGHAEFGDADSLLVDGEPIRARRYLVATGARPAIPPIEGLEEAGYVTSTSGLELRELPKRLLVIGGNYIGLEMGQLYAHLGSEVVLFEMLERISPLEEPEVADALAEVLASDGVQVVTGARVVRAARDGGEKTLTVIVDGDERVFRGDEILVAAGRRPNTDSLGLERAGIELAGRGGIRVDATQRTTNPRVYAAGDCTDSPQFVYVAAAQGATAVRNALTDGDDRLDYTALPRITFTHPQVAAVGLSEAQAVEQGLDVDVRTLPLASVPRALVNRDSRGLVKIVAERESGRILGATAVAENAGDIILAAVYAVRFRLTVADVASTWAPYLTMSEGLKLAAQIFTRDVAKLSCCAA</sequence>
<dbReference type="InterPro" id="IPR021179">
    <property type="entry name" value="Mercury_reductase_MerA"/>
</dbReference>
<comment type="subunit">
    <text evidence="2">Homodimer.</text>
</comment>
<feature type="binding site" evidence="16">
    <location>
        <position position="137"/>
    </location>
    <ligand>
        <name>FAD</name>
        <dbReference type="ChEBI" id="CHEBI:57692"/>
    </ligand>
</feature>
<comment type="catalytic activity">
    <reaction evidence="15">
        <text>Hg + NADP(+) + H(+) = Hg(2+) + NADPH</text>
        <dbReference type="Rhea" id="RHEA:23856"/>
        <dbReference type="ChEBI" id="CHEBI:15378"/>
        <dbReference type="ChEBI" id="CHEBI:16170"/>
        <dbReference type="ChEBI" id="CHEBI:16793"/>
        <dbReference type="ChEBI" id="CHEBI:57783"/>
        <dbReference type="ChEBI" id="CHEBI:58349"/>
        <dbReference type="EC" id="1.16.1.1"/>
    </reaction>
</comment>
<dbReference type="PRINTS" id="PR00368">
    <property type="entry name" value="FADPNR"/>
</dbReference>
<dbReference type="NCBIfam" id="TIGR02053">
    <property type="entry name" value="MerA"/>
    <property type="match status" value="1"/>
</dbReference>
<dbReference type="GO" id="GO:0016152">
    <property type="term" value="F:mercury (II) reductase (NADP+) activity"/>
    <property type="evidence" value="ECO:0007669"/>
    <property type="project" value="UniProtKB-EC"/>
</dbReference>
<evidence type="ECO:0000256" key="11">
    <source>
        <dbReference type="ARBA" id="ARBA00023002"/>
    </source>
</evidence>
<dbReference type="AlphaFoldDB" id="A0A7M2YV52"/>
<dbReference type="GO" id="GO:0003955">
    <property type="term" value="F:NAD(P)H dehydrogenase (quinone) activity"/>
    <property type="evidence" value="ECO:0007669"/>
    <property type="project" value="TreeGrafter"/>
</dbReference>
<keyword evidence="10" id="KW-0476">Mercury</keyword>
<dbReference type="PRINTS" id="PR00411">
    <property type="entry name" value="PNDRDTASEI"/>
</dbReference>
<dbReference type="Pfam" id="PF02852">
    <property type="entry name" value="Pyr_redox_dim"/>
    <property type="match status" value="1"/>
</dbReference>
<keyword evidence="21" id="KW-1185">Reference proteome</keyword>
<evidence type="ECO:0000256" key="14">
    <source>
        <dbReference type="ARBA" id="ARBA00031725"/>
    </source>
</evidence>
<dbReference type="EC" id="1.16.1.1" evidence="3"/>
<comment type="cofactor">
    <cofactor evidence="16">
        <name>FAD</name>
        <dbReference type="ChEBI" id="CHEBI:57692"/>
    </cofactor>
    <text evidence="16">Binds 1 FAD per subunit.</text>
</comment>
<feature type="domain" description="Pyridine nucleotide-disulphide oxidoreductase dimerisation" evidence="18">
    <location>
        <begin position="429"/>
        <end position="536"/>
    </location>
</feature>
<dbReference type="InterPro" id="IPR001100">
    <property type="entry name" value="Pyr_nuc-diS_OxRdtase"/>
</dbReference>
<evidence type="ECO:0000256" key="8">
    <source>
        <dbReference type="ARBA" id="ARBA00022827"/>
    </source>
</evidence>
<dbReference type="InterPro" id="IPR036163">
    <property type="entry name" value="HMA_dom_sf"/>
</dbReference>
<keyword evidence="11" id="KW-0560">Oxidoreductase</keyword>
<evidence type="ECO:0000313" key="21">
    <source>
        <dbReference type="Proteomes" id="UP000254134"/>
    </source>
</evidence>
<reference evidence="21" key="2">
    <citation type="journal article" date="2019" name="MicrobiologyOpen">
        <title>High-quality draft genome sequence of Gaiella occulta isolated from a 150 meter deep mineral water borehole and comparison with the genome sequences of other deep-branching lineages of the phylum Actinobacteria.</title>
        <authorList>
            <person name="Severino R."/>
            <person name="Froufe H.J.C."/>
            <person name="Barroso C."/>
            <person name="Albuquerque L."/>
            <person name="Lobo-da-Cunha A."/>
            <person name="da Costa M.S."/>
            <person name="Egas C."/>
        </authorList>
    </citation>
    <scope>NUCLEOTIDE SEQUENCE [LARGE SCALE GENOMIC DNA]</scope>
    <source>
        <strain evidence="21">F2-233</strain>
    </source>
</reference>
<feature type="disulfide bond" description="Redox-active" evidence="17">
    <location>
        <begin position="128"/>
        <end position="133"/>
    </location>
</feature>
<reference evidence="20 21" key="1">
    <citation type="submission" date="2018-07" db="EMBL/GenBank/DDBJ databases">
        <title>High-quality-draft genome sequence of Gaiella occulta.</title>
        <authorList>
            <person name="Severino R."/>
            <person name="Froufe H.J.C."/>
            <person name="Rainey F.A."/>
            <person name="Barroso C."/>
            <person name="Albuquerque L."/>
            <person name="Lobo-Da-Cunha A."/>
            <person name="Da Costa M.S."/>
            <person name="Egas C."/>
        </authorList>
    </citation>
    <scope>NUCLEOTIDE SEQUENCE [LARGE SCALE GENOMIC DNA]</scope>
    <source>
        <strain evidence="20 21">F2-233</strain>
    </source>
</reference>
<dbReference type="Gene3D" id="3.30.70.100">
    <property type="match status" value="1"/>
</dbReference>
<dbReference type="PIRSF" id="PIRSF000350">
    <property type="entry name" value="Mercury_reductase_MerA"/>
    <property type="match status" value="1"/>
</dbReference>
<dbReference type="GO" id="GO:0045340">
    <property type="term" value="F:mercury ion binding"/>
    <property type="evidence" value="ECO:0007669"/>
    <property type="project" value="InterPro"/>
</dbReference>
<dbReference type="CDD" id="cd00371">
    <property type="entry name" value="HMA"/>
    <property type="match status" value="1"/>
</dbReference>
<keyword evidence="9" id="KW-0521">NADP</keyword>
<dbReference type="FunFam" id="3.30.390.30:FF:000001">
    <property type="entry name" value="Dihydrolipoyl dehydrogenase"/>
    <property type="match status" value="1"/>
</dbReference>
<evidence type="ECO:0000256" key="1">
    <source>
        <dbReference type="ARBA" id="ARBA00007532"/>
    </source>
</evidence>
<evidence type="ECO:0000256" key="2">
    <source>
        <dbReference type="ARBA" id="ARBA00011738"/>
    </source>
</evidence>
<dbReference type="EMBL" id="QQZY01000005">
    <property type="protein sequence ID" value="RDI74021.1"/>
    <property type="molecule type" value="Genomic_DNA"/>
</dbReference>
<keyword evidence="7" id="KW-0479">Metal-binding</keyword>
<dbReference type="InterPro" id="IPR023753">
    <property type="entry name" value="FAD/NAD-binding_dom"/>
</dbReference>
<dbReference type="RefSeq" id="WP_114796550.1">
    <property type="nucleotide sequence ID" value="NZ_QQZY01000005.1"/>
</dbReference>
<dbReference type="Gene3D" id="3.50.50.60">
    <property type="entry name" value="FAD/NAD(P)-binding domain"/>
    <property type="match status" value="2"/>
</dbReference>
<accession>A0A7M2YV52</accession>
<dbReference type="InterPro" id="IPR017969">
    <property type="entry name" value="Heavy-metal-associated_CS"/>
</dbReference>
<dbReference type="PANTHER" id="PTHR43014">
    <property type="entry name" value="MERCURIC REDUCTASE"/>
    <property type="match status" value="1"/>
</dbReference>
<dbReference type="InterPro" id="IPR004099">
    <property type="entry name" value="Pyr_nucl-diS_OxRdtase_dimer"/>
</dbReference>
<dbReference type="Gene3D" id="3.30.390.30">
    <property type="match status" value="1"/>
</dbReference>
<name>A0A7M2YV52_9ACTN</name>
<evidence type="ECO:0000259" key="18">
    <source>
        <dbReference type="Pfam" id="PF02852"/>
    </source>
</evidence>
<evidence type="ECO:0000256" key="7">
    <source>
        <dbReference type="ARBA" id="ARBA00022723"/>
    </source>
</evidence>
<keyword evidence="6" id="KW-0285">Flavoprotein</keyword>
<evidence type="ECO:0000259" key="19">
    <source>
        <dbReference type="Pfam" id="PF07992"/>
    </source>
</evidence>
<evidence type="ECO:0000256" key="3">
    <source>
        <dbReference type="ARBA" id="ARBA00012661"/>
    </source>
</evidence>
<evidence type="ECO:0000256" key="4">
    <source>
        <dbReference type="ARBA" id="ARBA00014791"/>
    </source>
</evidence>
<dbReference type="InterPro" id="IPR006121">
    <property type="entry name" value="HMA_dom"/>
</dbReference>
<dbReference type="GO" id="GO:0050660">
    <property type="term" value="F:flavin adenine dinucleotide binding"/>
    <property type="evidence" value="ECO:0007669"/>
    <property type="project" value="InterPro"/>
</dbReference>
<evidence type="ECO:0000256" key="12">
    <source>
        <dbReference type="ARBA" id="ARBA00023157"/>
    </source>
</evidence>
<dbReference type="Pfam" id="PF07992">
    <property type="entry name" value="Pyr_redox_2"/>
    <property type="match status" value="1"/>
</dbReference>
<dbReference type="InterPro" id="IPR036188">
    <property type="entry name" value="FAD/NAD-bd_sf"/>
</dbReference>
<feature type="binding site" evidence="16">
    <location>
        <begin position="262"/>
        <end position="269"/>
    </location>
    <ligand>
        <name>NAD(+)</name>
        <dbReference type="ChEBI" id="CHEBI:57540"/>
    </ligand>
</feature>
<comment type="caution">
    <text evidence="20">The sequence shown here is derived from an EMBL/GenBank/DDBJ whole genome shotgun (WGS) entry which is preliminary data.</text>
</comment>
<dbReference type="OrthoDB" id="9800167at2"/>